<accession>A0AAU9QFX4</accession>
<dbReference type="CDD" id="cd04301">
    <property type="entry name" value="NAT_SF"/>
    <property type="match status" value="1"/>
</dbReference>
<evidence type="ECO:0000313" key="6">
    <source>
        <dbReference type="Proteomes" id="UP001295462"/>
    </source>
</evidence>
<dbReference type="GO" id="GO:0008080">
    <property type="term" value="F:N-acetyltransferase activity"/>
    <property type="evidence" value="ECO:0007669"/>
    <property type="project" value="UniProtKB-ARBA"/>
</dbReference>
<reference evidence="4" key="1">
    <citation type="submission" date="2022-01" db="EMBL/GenBank/DDBJ databases">
        <authorList>
            <person name="Lagorce A."/>
        </authorList>
    </citation>
    <scope>NUCLEOTIDE SEQUENCE</scope>
    <source>
        <strain evidence="4">Th15_F1_A12</strain>
    </source>
</reference>
<gene>
    <name evidence="5" type="ORF">ACGRHZ_12400</name>
    <name evidence="4" type="ORF">THF1A12_110093</name>
</gene>
<keyword evidence="2 5" id="KW-0012">Acyltransferase</keyword>
<organism evidence="4 6">
    <name type="scientific">Vibrio jasicida</name>
    <dbReference type="NCBI Taxonomy" id="766224"/>
    <lineage>
        <taxon>Bacteria</taxon>
        <taxon>Pseudomonadati</taxon>
        <taxon>Pseudomonadota</taxon>
        <taxon>Gammaproteobacteria</taxon>
        <taxon>Vibrionales</taxon>
        <taxon>Vibrionaceae</taxon>
        <taxon>Vibrio</taxon>
    </lineage>
</organism>
<evidence type="ECO:0000313" key="5">
    <source>
        <dbReference type="EMBL" id="MFH0272118.1"/>
    </source>
</evidence>
<dbReference type="Proteomes" id="UP001607221">
    <property type="component" value="Unassembled WGS sequence"/>
</dbReference>
<dbReference type="RefSeq" id="WP_042603056.1">
    <property type="nucleotide sequence ID" value="NZ_BBLA01000009.1"/>
</dbReference>
<dbReference type="EC" id="2.3.1.-" evidence="5"/>
<evidence type="ECO:0000256" key="2">
    <source>
        <dbReference type="ARBA" id="ARBA00023315"/>
    </source>
</evidence>
<feature type="domain" description="N-acetyltransferase" evidence="3">
    <location>
        <begin position="1"/>
        <end position="159"/>
    </location>
</feature>
<dbReference type="Gene3D" id="3.40.630.30">
    <property type="match status" value="1"/>
</dbReference>
<evidence type="ECO:0000256" key="1">
    <source>
        <dbReference type="ARBA" id="ARBA00022679"/>
    </source>
</evidence>
<dbReference type="EMBL" id="JBIHSE010000001">
    <property type="protein sequence ID" value="MFH0272118.1"/>
    <property type="molecule type" value="Genomic_DNA"/>
</dbReference>
<dbReference type="Pfam" id="PF00583">
    <property type="entry name" value="Acetyltransf_1"/>
    <property type="match status" value="1"/>
</dbReference>
<dbReference type="SUPFAM" id="SSF55729">
    <property type="entry name" value="Acyl-CoA N-acyltransferases (Nat)"/>
    <property type="match status" value="1"/>
</dbReference>
<keyword evidence="7" id="KW-1185">Reference proteome</keyword>
<dbReference type="EMBL" id="CAKMUD010000013">
    <property type="protein sequence ID" value="CAH1571240.1"/>
    <property type="molecule type" value="Genomic_DNA"/>
</dbReference>
<dbReference type="Proteomes" id="UP001295462">
    <property type="component" value="Unassembled WGS sequence"/>
</dbReference>
<proteinExistence type="predicted"/>
<dbReference type="PROSITE" id="PS51186">
    <property type="entry name" value="GNAT"/>
    <property type="match status" value="1"/>
</dbReference>
<dbReference type="InterPro" id="IPR016181">
    <property type="entry name" value="Acyl_CoA_acyltransferase"/>
</dbReference>
<evidence type="ECO:0000259" key="3">
    <source>
        <dbReference type="PROSITE" id="PS51186"/>
    </source>
</evidence>
<evidence type="ECO:0000313" key="4">
    <source>
        <dbReference type="EMBL" id="CAH1571240.1"/>
    </source>
</evidence>
<sequence length="160" mass="18099">MDIKAISKENCLELVPLFIELECYYFKEDAASENELTHYLKHQVFSEHSSIKIIAAYEHDSIIGFASYTVMYPAPKLSGQMYMKDLFVSSIARGKGVGIQLMKHLATLAVTSGCQRLDWTAENTNPIAGQFYRSIGAAHLVEKEYYRFEGETLKAFSLPQ</sequence>
<dbReference type="AlphaFoldDB" id="A0AAU9QFX4"/>
<dbReference type="PANTHER" id="PTHR10545:SF29">
    <property type="entry name" value="GH14572P-RELATED"/>
    <property type="match status" value="1"/>
</dbReference>
<dbReference type="InterPro" id="IPR051016">
    <property type="entry name" value="Diverse_Substrate_AcTransf"/>
</dbReference>
<name>A0AAU9QFX4_9VIBR</name>
<protein>
    <submittedName>
        <fullName evidence="4 5">Acetyltransferase</fullName>
        <ecNumber evidence="5">2.3.1.-</ecNumber>
    </submittedName>
</protein>
<comment type="caution">
    <text evidence="4">The sequence shown here is derived from an EMBL/GenBank/DDBJ whole genome shotgun (WGS) entry which is preliminary data.</text>
</comment>
<evidence type="ECO:0000313" key="7">
    <source>
        <dbReference type="Proteomes" id="UP001607221"/>
    </source>
</evidence>
<reference evidence="5 7" key="2">
    <citation type="submission" date="2024-10" db="EMBL/GenBank/DDBJ databases">
        <authorList>
            <person name="Yibar A."/>
            <person name="Saticioglu I.B."/>
            <person name="Duman M."/>
            <person name="Ajmi N."/>
            <person name="Gurler F."/>
            <person name="Ay H."/>
            <person name="Onuk E."/>
            <person name="Guler S."/>
            <person name="Romalde J.L."/>
        </authorList>
    </citation>
    <scope>NUCLEOTIDE SEQUENCE [LARGE SCALE GENOMIC DNA]</scope>
    <source>
        <strain evidence="5 7">1-TCBS-A</strain>
    </source>
</reference>
<dbReference type="InterPro" id="IPR000182">
    <property type="entry name" value="GNAT_dom"/>
</dbReference>
<dbReference type="PANTHER" id="PTHR10545">
    <property type="entry name" value="DIAMINE N-ACETYLTRANSFERASE"/>
    <property type="match status" value="1"/>
</dbReference>
<keyword evidence="1 5" id="KW-0808">Transferase</keyword>